<feature type="region of interest" description="Disordered" evidence="1">
    <location>
        <begin position="1"/>
        <end position="65"/>
    </location>
</feature>
<dbReference type="Proteomes" id="UP001341840">
    <property type="component" value="Unassembled WGS sequence"/>
</dbReference>
<gene>
    <name evidence="2" type="ORF">PIB30_064455</name>
</gene>
<evidence type="ECO:0000313" key="2">
    <source>
        <dbReference type="EMBL" id="MED6161832.1"/>
    </source>
</evidence>
<name>A0ABU6UMD4_9FABA</name>
<evidence type="ECO:0000313" key="3">
    <source>
        <dbReference type="Proteomes" id="UP001341840"/>
    </source>
</evidence>
<organism evidence="2 3">
    <name type="scientific">Stylosanthes scabra</name>
    <dbReference type="NCBI Taxonomy" id="79078"/>
    <lineage>
        <taxon>Eukaryota</taxon>
        <taxon>Viridiplantae</taxon>
        <taxon>Streptophyta</taxon>
        <taxon>Embryophyta</taxon>
        <taxon>Tracheophyta</taxon>
        <taxon>Spermatophyta</taxon>
        <taxon>Magnoliopsida</taxon>
        <taxon>eudicotyledons</taxon>
        <taxon>Gunneridae</taxon>
        <taxon>Pentapetalae</taxon>
        <taxon>rosids</taxon>
        <taxon>fabids</taxon>
        <taxon>Fabales</taxon>
        <taxon>Fabaceae</taxon>
        <taxon>Papilionoideae</taxon>
        <taxon>50 kb inversion clade</taxon>
        <taxon>dalbergioids sensu lato</taxon>
        <taxon>Dalbergieae</taxon>
        <taxon>Pterocarpus clade</taxon>
        <taxon>Stylosanthes</taxon>
    </lineage>
</organism>
<sequence>MSLSKRKSTPLPDSSHDSQLTTHPDDHTPSPPPPFNLPVLASKHPPKSSALSTAEAAVSSPPRTVPARLQLRRPSLKLRRPSLMLAALLLRFRRPSSKYQRRRCVFPPISTSSNSC</sequence>
<comment type="caution">
    <text evidence="2">The sequence shown here is derived from an EMBL/GenBank/DDBJ whole genome shotgun (WGS) entry which is preliminary data.</text>
</comment>
<evidence type="ECO:0000256" key="1">
    <source>
        <dbReference type="SAM" id="MobiDB-lite"/>
    </source>
</evidence>
<proteinExistence type="predicted"/>
<keyword evidence="3" id="KW-1185">Reference proteome</keyword>
<accession>A0ABU6UMD4</accession>
<dbReference type="EMBL" id="JASCZI010121457">
    <property type="protein sequence ID" value="MED6161832.1"/>
    <property type="molecule type" value="Genomic_DNA"/>
</dbReference>
<reference evidence="2 3" key="1">
    <citation type="journal article" date="2023" name="Plants (Basel)">
        <title>Bridging the Gap: Combining Genomics and Transcriptomics Approaches to Understand Stylosanthes scabra, an Orphan Legume from the Brazilian Caatinga.</title>
        <authorList>
            <person name="Ferreira-Neto J.R.C."/>
            <person name="da Silva M.D."/>
            <person name="Binneck E."/>
            <person name="de Melo N.F."/>
            <person name="da Silva R.H."/>
            <person name="de Melo A.L.T.M."/>
            <person name="Pandolfi V."/>
            <person name="Bustamante F.O."/>
            <person name="Brasileiro-Vidal A.C."/>
            <person name="Benko-Iseppon A.M."/>
        </authorList>
    </citation>
    <scope>NUCLEOTIDE SEQUENCE [LARGE SCALE GENOMIC DNA]</scope>
    <source>
        <tissue evidence="2">Leaves</tissue>
    </source>
</reference>
<protein>
    <submittedName>
        <fullName evidence="2">Uncharacterized protein</fullName>
    </submittedName>
</protein>